<gene>
    <name evidence="3" type="ORF">EIK79_17125</name>
</gene>
<dbReference type="SUPFAM" id="SSF53474">
    <property type="entry name" value="alpha/beta-Hydrolases"/>
    <property type="match status" value="1"/>
</dbReference>
<dbReference type="EMBL" id="RRCH01000045">
    <property type="protein sequence ID" value="RRJ27891.1"/>
    <property type="molecule type" value="Genomic_DNA"/>
</dbReference>
<dbReference type="PANTHER" id="PTHR43798">
    <property type="entry name" value="MONOACYLGLYCEROL LIPASE"/>
    <property type="match status" value="1"/>
</dbReference>
<dbReference type="InterPro" id="IPR000073">
    <property type="entry name" value="AB_hydrolase_1"/>
</dbReference>
<dbReference type="PANTHER" id="PTHR43798:SF31">
    <property type="entry name" value="AB HYDROLASE SUPERFAMILY PROTEIN YCLE"/>
    <property type="match status" value="1"/>
</dbReference>
<accession>A0A3P3R355</accession>
<proteinExistence type="predicted"/>
<evidence type="ECO:0000313" key="3">
    <source>
        <dbReference type="EMBL" id="RRJ27891.1"/>
    </source>
</evidence>
<dbReference type="Pfam" id="PF00561">
    <property type="entry name" value="Abhydrolase_1"/>
    <property type="match status" value="1"/>
</dbReference>
<comment type="caution">
    <text evidence="3">The sequence shown here is derived from an EMBL/GenBank/DDBJ whole genome shotgun (WGS) entry which is preliminary data.</text>
</comment>
<dbReference type="Proteomes" id="UP000282322">
    <property type="component" value="Unassembled WGS sequence"/>
</dbReference>
<evidence type="ECO:0000256" key="1">
    <source>
        <dbReference type="ARBA" id="ARBA00022801"/>
    </source>
</evidence>
<dbReference type="OrthoDB" id="247398at2157"/>
<name>A0A3P3R355_9EURY</name>
<reference evidence="3 4" key="1">
    <citation type="submission" date="2018-11" db="EMBL/GenBank/DDBJ databases">
        <title>Taxonoimc description of Halomarina strain SPP-AMP-1.</title>
        <authorList>
            <person name="Pal Y."/>
            <person name="Srinivasana K."/>
            <person name="Verma A."/>
            <person name="Kumar P."/>
        </authorList>
    </citation>
    <scope>NUCLEOTIDE SEQUENCE [LARGE SCALE GENOMIC DNA]</scope>
    <source>
        <strain evidence="3 4">SPP-AMP-1</strain>
    </source>
</reference>
<dbReference type="InterPro" id="IPR050266">
    <property type="entry name" value="AB_hydrolase_sf"/>
</dbReference>
<sequence>MPVVSTEECSLHYEARGSGPTVVFLNDVGYGAWLWGWQHPALCGPFETLVFDPRGTGQSVADEIASTVDVFAGDVERVLSAHSVRRTHLVGAGFGGAVALAYARQYDRARSLTLMGTTLNGDQVSTDALDLLGETGRHALEPCFSRAFLEQQEIVEQIQTWRGEEDAGTAAWTTQAEAWCGFSCNAPYEITLPALVLHGTDDPVVPPAAGQELATALPNGRFEALDGKHLAFIESSKPTNDEIVGFLETVERR</sequence>
<dbReference type="PRINTS" id="PR00111">
    <property type="entry name" value="ABHYDROLASE"/>
</dbReference>
<dbReference type="GO" id="GO:0016787">
    <property type="term" value="F:hydrolase activity"/>
    <property type="evidence" value="ECO:0007669"/>
    <property type="project" value="UniProtKB-KW"/>
</dbReference>
<evidence type="ECO:0000313" key="4">
    <source>
        <dbReference type="Proteomes" id="UP000282322"/>
    </source>
</evidence>
<dbReference type="GO" id="GO:0016020">
    <property type="term" value="C:membrane"/>
    <property type="evidence" value="ECO:0007669"/>
    <property type="project" value="TreeGrafter"/>
</dbReference>
<dbReference type="RefSeq" id="WP_124956905.1">
    <property type="nucleotide sequence ID" value="NZ_RRCH01000045.1"/>
</dbReference>
<protein>
    <submittedName>
        <fullName evidence="3">Alpha/beta fold hydrolase</fullName>
    </submittedName>
</protein>
<dbReference type="Gene3D" id="3.40.50.1820">
    <property type="entry name" value="alpha/beta hydrolase"/>
    <property type="match status" value="1"/>
</dbReference>
<keyword evidence="1 3" id="KW-0378">Hydrolase</keyword>
<feature type="domain" description="AB hydrolase-1" evidence="2">
    <location>
        <begin position="32"/>
        <end position="234"/>
    </location>
</feature>
<keyword evidence="4" id="KW-1185">Reference proteome</keyword>
<organism evidence="3 4">
    <name type="scientific">Halocatena pleomorpha</name>
    <dbReference type="NCBI Taxonomy" id="1785090"/>
    <lineage>
        <taxon>Archaea</taxon>
        <taxon>Methanobacteriati</taxon>
        <taxon>Methanobacteriota</taxon>
        <taxon>Stenosarchaea group</taxon>
        <taxon>Halobacteria</taxon>
        <taxon>Halobacteriales</taxon>
        <taxon>Natronomonadaceae</taxon>
        <taxon>Halocatena</taxon>
    </lineage>
</organism>
<dbReference type="AlphaFoldDB" id="A0A3P3R355"/>
<evidence type="ECO:0000259" key="2">
    <source>
        <dbReference type="Pfam" id="PF00561"/>
    </source>
</evidence>
<dbReference type="InterPro" id="IPR029058">
    <property type="entry name" value="AB_hydrolase_fold"/>
</dbReference>